<evidence type="ECO:0000313" key="2">
    <source>
        <dbReference type="EMBL" id="MDZ5662242.1"/>
    </source>
</evidence>
<evidence type="ECO:0000313" key="3">
    <source>
        <dbReference type="Proteomes" id="UP001291999"/>
    </source>
</evidence>
<organism evidence="2 3">
    <name type="scientific">Nocardioides renjunii</name>
    <dbReference type="NCBI Taxonomy" id="3095075"/>
    <lineage>
        <taxon>Bacteria</taxon>
        <taxon>Bacillati</taxon>
        <taxon>Actinomycetota</taxon>
        <taxon>Actinomycetes</taxon>
        <taxon>Propionibacteriales</taxon>
        <taxon>Nocardioidaceae</taxon>
        <taxon>Nocardioides</taxon>
    </lineage>
</organism>
<accession>A0ABU5KBL9</accession>
<reference evidence="2 3" key="1">
    <citation type="submission" date="2023-11" db="EMBL/GenBank/DDBJ databases">
        <title>Novel species in genus Nocardioides.</title>
        <authorList>
            <person name="Zhou H."/>
        </authorList>
    </citation>
    <scope>NUCLEOTIDE SEQUENCE [LARGE SCALE GENOMIC DNA]</scope>
    <source>
        <strain evidence="2 3">S-58</strain>
    </source>
</reference>
<comment type="caution">
    <text evidence="2">The sequence shown here is derived from an EMBL/GenBank/DDBJ whole genome shotgun (WGS) entry which is preliminary data.</text>
</comment>
<feature type="region of interest" description="Disordered" evidence="1">
    <location>
        <begin position="36"/>
        <end position="60"/>
    </location>
</feature>
<dbReference type="Proteomes" id="UP001291999">
    <property type="component" value="Unassembled WGS sequence"/>
</dbReference>
<evidence type="ECO:0000256" key="1">
    <source>
        <dbReference type="SAM" id="MobiDB-lite"/>
    </source>
</evidence>
<proteinExistence type="predicted"/>
<gene>
    <name evidence="2" type="ORF">SFC79_10740</name>
</gene>
<dbReference type="RefSeq" id="WP_322424336.1">
    <property type="nucleotide sequence ID" value="NZ_JAXQPW010000002.1"/>
</dbReference>
<protein>
    <submittedName>
        <fullName evidence="2">Uncharacterized protein</fullName>
    </submittedName>
</protein>
<name>A0ABU5KBL9_9ACTN</name>
<sequence>MVFTTSAERGRFTFRGTSGTEHVKVVAPTTYDRDVALRGGKDSSESNSLGGRSTRLKGDGGRNELLLELGSHDRVRADLSRSWVTATKAGKDIVMGRSGGFDVCQGEKLRECEKRT</sequence>
<dbReference type="EMBL" id="JAXQPW010000002">
    <property type="protein sequence ID" value="MDZ5662242.1"/>
    <property type="molecule type" value="Genomic_DNA"/>
</dbReference>
<keyword evidence="3" id="KW-1185">Reference proteome</keyword>